<accession>A0A6A5XQQ1</accession>
<dbReference type="RefSeq" id="XP_033383602.1">
    <property type="nucleotide sequence ID" value="XM_033533105.1"/>
</dbReference>
<dbReference type="Proteomes" id="UP000799778">
    <property type="component" value="Unassembled WGS sequence"/>
</dbReference>
<dbReference type="OrthoDB" id="422086at2759"/>
<evidence type="ECO:0000313" key="1">
    <source>
        <dbReference type="EMBL" id="KAF2015263.1"/>
    </source>
</evidence>
<organism evidence="1 2">
    <name type="scientific">Aaosphaeria arxii CBS 175.79</name>
    <dbReference type="NCBI Taxonomy" id="1450172"/>
    <lineage>
        <taxon>Eukaryota</taxon>
        <taxon>Fungi</taxon>
        <taxon>Dikarya</taxon>
        <taxon>Ascomycota</taxon>
        <taxon>Pezizomycotina</taxon>
        <taxon>Dothideomycetes</taxon>
        <taxon>Pleosporomycetidae</taxon>
        <taxon>Pleosporales</taxon>
        <taxon>Pleosporales incertae sedis</taxon>
        <taxon>Aaosphaeria</taxon>
    </lineage>
</organism>
<proteinExistence type="predicted"/>
<gene>
    <name evidence="1" type="ORF">BU24DRAFT_480072</name>
</gene>
<dbReference type="EMBL" id="ML978069">
    <property type="protein sequence ID" value="KAF2015263.1"/>
    <property type="molecule type" value="Genomic_DNA"/>
</dbReference>
<sequence length="508" mass="57692">MSRLYQPIVWLPWGCAQSLCCDQNSGLCLPQRALASLHPTPPPPFINSIQLWKALCGLRLFQFARLSFTSHAAASASTPRAPITQKCEEKHTLETRMELNAISELLRRIASDSDMLDFYKEEFDSDLEDLSHYNGIFKELAAIAADSVVEKPPVDWAAEREYRYLAKALELVEYLMVQSSCPFSEAAKLFKNASRVRRQFQQGFLVKYLSGLPKNSTKPVSLFVEEAFRTGRDSLFFTTVALIKFGLIGINNSDEQVAVYRNVLKASILPSAAEERRKKQRQPEDHHHGHFDLTEYLARGWRTPVVETYAVLFIREDGGLFESVSALQACVWGGKIESFTLPGPAKKHALIKFSRIEACQKYLNDAQDGVYINGVKIGRAVPYYPYQLEHGDMPPNLGGFASRCVRALEVDKSVSREAISTAIRDARKEESRFDKFAYGADAGRRYYEFRFSSIQYASDFMDELRQNKDWARCKLELGIDPCEKAYGVHLNDDRPKPKEPWEDLTDGF</sequence>
<protein>
    <submittedName>
        <fullName evidence="1">Uncharacterized protein</fullName>
    </submittedName>
</protein>
<dbReference type="GeneID" id="54290502"/>
<name>A0A6A5XQQ1_9PLEO</name>
<keyword evidence="2" id="KW-1185">Reference proteome</keyword>
<reference evidence="1" key="1">
    <citation type="journal article" date="2020" name="Stud. Mycol.">
        <title>101 Dothideomycetes genomes: a test case for predicting lifestyles and emergence of pathogens.</title>
        <authorList>
            <person name="Haridas S."/>
            <person name="Albert R."/>
            <person name="Binder M."/>
            <person name="Bloem J."/>
            <person name="Labutti K."/>
            <person name="Salamov A."/>
            <person name="Andreopoulos B."/>
            <person name="Baker S."/>
            <person name="Barry K."/>
            <person name="Bills G."/>
            <person name="Bluhm B."/>
            <person name="Cannon C."/>
            <person name="Castanera R."/>
            <person name="Culley D."/>
            <person name="Daum C."/>
            <person name="Ezra D."/>
            <person name="Gonzalez J."/>
            <person name="Henrissat B."/>
            <person name="Kuo A."/>
            <person name="Liang C."/>
            <person name="Lipzen A."/>
            <person name="Lutzoni F."/>
            <person name="Magnuson J."/>
            <person name="Mondo S."/>
            <person name="Nolan M."/>
            <person name="Ohm R."/>
            <person name="Pangilinan J."/>
            <person name="Park H.-J."/>
            <person name="Ramirez L."/>
            <person name="Alfaro M."/>
            <person name="Sun H."/>
            <person name="Tritt A."/>
            <person name="Yoshinaga Y."/>
            <person name="Zwiers L.-H."/>
            <person name="Turgeon B."/>
            <person name="Goodwin S."/>
            <person name="Spatafora J."/>
            <person name="Crous P."/>
            <person name="Grigoriev I."/>
        </authorList>
    </citation>
    <scope>NUCLEOTIDE SEQUENCE</scope>
    <source>
        <strain evidence="1">CBS 175.79</strain>
    </source>
</reference>
<dbReference type="AlphaFoldDB" id="A0A6A5XQQ1"/>
<evidence type="ECO:0000313" key="2">
    <source>
        <dbReference type="Proteomes" id="UP000799778"/>
    </source>
</evidence>